<comment type="similarity">
    <text evidence="5">Belongs to the protein kinase superfamily. Ser/Thr protein kinase family. GCN2 subfamily.</text>
</comment>
<keyword evidence="9" id="KW-0396">Initiation factor</keyword>
<dbReference type="GO" id="GO:1990625">
    <property type="term" value="P:negative regulation of cytoplasmic translational initiation in response to stress"/>
    <property type="evidence" value="ECO:0007669"/>
    <property type="project" value="TreeGrafter"/>
</dbReference>
<evidence type="ECO:0000256" key="1">
    <source>
        <dbReference type="ARBA" id="ARBA00022679"/>
    </source>
</evidence>
<dbReference type="GO" id="GO:0005634">
    <property type="term" value="C:nucleus"/>
    <property type="evidence" value="ECO:0007669"/>
    <property type="project" value="TreeGrafter"/>
</dbReference>
<keyword evidence="4 6" id="KW-0067">ATP-binding</keyword>
<evidence type="ECO:0000256" key="4">
    <source>
        <dbReference type="ARBA" id="ARBA00022840"/>
    </source>
</evidence>
<evidence type="ECO:0000256" key="5">
    <source>
        <dbReference type="ARBA" id="ARBA00037982"/>
    </source>
</evidence>
<dbReference type="VEuPathDB" id="FungiDB:AB675_4567"/>
<dbReference type="GO" id="GO:0005524">
    <property type="term" value="F:ATP binding"/>
    <property type="evidence" value="ECO:0007669"/>
    <property type="project" value="UniProtKB-UniRule"/>
</dbReference>
<dbReference type="InterPro" id="IPR017441">
    <property type="entry name" value="Protein_kinase_ATP_BS"/>
</dbReference>
<dbReference type="STRING" id="1664694.A0A0N1H9U1"/>
<dbReference type="SUPFAM" id="SSF56112">
    <property type="entry name" value="Protein kinase-like (PK-like)"/>
    <property type="match status" value="1"/>
</dbReference>
<evidence type="ECO:0000256" key="7">
    <source>
        <dbReference type="SAM" id="MobiDB-lite"/>
    </source>
</evidence>
<dbReference type="InterPro" id="IPR000719">
    <property type="entry name" value="Prot_kinase_dom"/>
</dbReference>
<dbReference type="SMART" id="SM00220">
    <property type="entry name" value="S_TKc"/>
    <property type="match status" value="1"/>
</dbReference>
<feature type="domain" description="Protein kinase" evidence="8">
    <location>
        <begin position="249"/>
        <end position="699"/>
    </location>
</feature>
<feature type="region of interest" description="Disordered" evidence="7">
    <location>
        <begin position="1"/>
        <end position="72"/>
    </location>
</feature>
<evidence type="ECO:0000256" key="6">
    <source>
        <dbReference type="PROSITE-ProRule" id="PRU10141"/>
    </source>
</evidence>
<gene>
    <name evidence="9" type="ORF">AB675_4567</name>
</gene>
<keyword evidence="3 9" id="KW-0418">Kinase</keyword>
<comment type="caution">
    <text evidence="9">The sequence shown here is derived from an EMBL/GenBank/DDBJ whole genome shotgun (WGS) entry which is preliminary data.</text>
</comment>
<dbReference type="InterPro" id="IPR050339">
    <property type="entry name" value="CC_SR_Kinase"/>
</dbReference>
<evidence type="ECO:0000313" key="9">
    <source>
        <dbReference type="EMBL" id="KPI39075.1"/>
    </source>
</evidence>
<dbReference type="PANTHER" id="PTHR11042:SF195">
    <property type="entry name" value="KINASE, PUTATIVE (AFU_ORTHOLOGUE AFUA_2G16620)-RELATED"/>
    <property type="match status" value="1"/>
</dbReference>
<evidence type="ECO:0000256" key="3">
    <source>
        <dbReference type="ARBA" id="ARBA00022777"/>
    </source>
</evidence>
<dbReference type="RefSeq" id="XP_017999038.1">
    <property type="nucleotide sequence ID" value="XM_018144714.1"/>
</dbReference>
<evidence type="ECO:0000313" key="10">
    <source>
        <dbReference type="Proteomes" id="UP000038010"/>
    </source>
</evidence>
<keyword evidence="9" id="KW-0648">Protein biosynthesis</keyword>
<dbReference type="EMBL" id="LFJN01000016">
    <property type="protein sequence ID" value="KPI39075.1"/>
    <property type="molecule type" value="Genomic_DNA"/>
</dbReference>
<keyword evidence="2 6" id="KW-0547">Nucleotide-binding</keyword>
<dbReference type="GO" id="GO:0005829">
    <property type="term" value="C:cytosol"/>
    <property type="evidence" value="ECO:0007669"/>
    <property type="project" value="TreeGrafter"/>
</dbReference>
<reference evidence="9 10" key="1">
    <citation type="submission" date="2015-06" db="EMBL/GenBank/DDBJ databases">
        <title>Draft genome of the ant-associated black yeast Phialophora attae CBS 131958.</title>
        <authorList>
            <person name="Moreno L.F."/>
            <person name="Stielow B.J."/>
            <person name="de Hoog S."/>
            <person name="Vicente V.A."/>
            <person name="Weiss V.A."/>
            <person name="de Vries M."/>
            <person name="Cruz L.M."/>
            <person name="Souza E.M."/>
        </authorList>
    </citation>
    <scope>NUCLEOTIDE SEQUENCE [LARGE SCALE GENOMIC DNA]</scope>
    <source>
        <strain evidence="9 10">CBS 131958</strain>
    </source>
</reference>
<sequence>MPSKFWNDASASSSDSDDSAEEIEAVAEEPSTKDSHNDSSEIDELFRTQSLPTDASIIVPDPSDGESPDLTREQHRDNLMGALLLDYHKTRVAEAFNAKQGMNVTRDTPEVVAIAQQLCNVAISKLVQADILSATPSSEPGSEQSEEYTKILDRFTLGSVGSSNGTSFGTGHQQSLEGGLQGGTNSLALALRPTSNGLQPSNQQHNKLLNMMLNANRIGAIGSPITSPSSDMILSSSSLRQHSHYDSSFQQLKLLGKGGFGKVYHAHSVFDKKEYAIKKIPLSQRLTLKYQQGGLHELESVLREVQALAQLDHANVVRYHATWIEDPKQVVSPKATTMRPHPVSRQRLIADRPHLPNPRVIEESRSGGIVFGESSRRDSVDVSLPGPQGWSINEVQAKPHDKYDQSTSMHASQIFTDGFAKGSSSSDSNIDDTVCVLHVQMSLYPMTLSQYLAPTPPSSTSPPSSPPRRHCFHLIPSLRILLGILSGLRYVHSIGLIHRDIKPGNIFLSLHEDLLPSADPTTHQNGFYSVGDCRSCGAGIAEAAAASCLHVNPRIGDFGLVAELARSEVHLDVGGSSASSPSKVVGTEYYRPPQPVADAKTNKAGLPIDEKIDVFALGIVFVELLWCCDTSTERLHVLRDLQRGVLPREFAASIDREGHGGAGAGIGQEVADCIKGMIEHDASVRIDCSEVKERVIRILGKCS</sequence>
<dbReference type="PROSITE" id="PS00108">
    <property type="entry name" value="PROTEIN_KINASE_ST"/>
    <property type="match status" value="1"/>
</dbReference>
<dbReference type="InterPro" id="IPR011009">
    <property type="entry name" value="Kinase-like_dom_sf"/>
</dbReference>
<dbReference type="PROSITE" id="PS00107">
    <property type="entry name" value="PROTEIN_KINASE_ATP"/>
    <property type="match status" value="1"/>
</dbReference>
<dbReference type="Proteomes" id="UP000038010">
    <property type="component" value="Unassembled WGS sequence"/>
</dbReference>
<evidence type="ECO:0000256" key="2">
    <source>
        <dbReference type="ARBA" id="ARBA00022741"/>
    </source>
</evidence>
<dbReference type="GO" id="GO:0003743">
    <property type="term" value="F:translation initiation factor activity"/>
    <property type="evidence" value="ECO:0007669"/>
    <property type="project" value="UniProtKB-KW"/>
</dbReference>
<proteinExistence type="inferred from homology"/>
<dbReference type="PANTHER" id="PTHR11042">
    <property type="entry name" value="EUKARYOTIC TRANSLATION INITIATION FACTOR 2-ALPHA KINASE EIF2-ALPHA KINASE -RELATED"/>
    <property type="match status" value="1"/>
</dbReference>
<evidence type="ECO:0000259" key="8">
    <source>
        <dbReference type="PROSITE" id="PS50011"/>
    </source>
</evidence>
<dbReference type="GO" id="GO:0004694">
    <property type="term" value="F:eukaryotic translation initiation factor 2alpha kinase activity"/>
    <property type="evidence" value="ECO:0007669"/>
    <property type="project" value="TreeGrafter"/>
</dbReference>
<dbReference type="Gene3D" id="1.10.510.10">
    <property type="entry name" value="Transferase(Phosphotransferase) domain 1"/>
    <property type="match status" value="1"/>
</dbReference>
<dbReference type="Gene3D" id="3.30.200.20">
    <property type="entry name" value="Phosphorylase Kinase, domain 1"/>
    <property type="match status" value="1"/>
</dbReference>
<dbReference type="Pfam" id="PF00069">
    <property type="entry name" value="Pkinase"/>
    <property type="match status" value="2"/>
</dbReference>
<accession>A0A0N1H9U1</accession>
<dbReference type="OrthoDB" id="1405469at2759"/>
<feature type="compositionally biased region" description="Basic and acidic residues" evidence="7">
    <location>
        <begin position="30"/>
        <end position="39"/>
    </location>
</feature>
<dbReference type="PROSITE" id="PS50011">
    <property type="entry name" value="PROTEIN_KINASE_DOM"/>
    <property type="match status" value="1"/>
</dbReference>
<organism evidence="9 10">
    <name type="scientific">Cyphellophora attinorum</name>
    <dbReference type="NCBI Taxonomy" id="1664694"/>
    <lineage>
        <taxon>Eukaryota</taxon>
        <taxon>Fungi</taxon>
        <taxon>Dikarya</taxon>
        <taxon>Ascomycota</taxon>
        <taxon>Pezizomycotina</taxon>
        <taxon>Eurotiomycetes</taxon>
        <taxon>Chaetothyriomycetidae</taxon>
        <taxon>Chaetothyriales</taxon>
        <taxon>Cyphellophoraceae</taxon>
        <taxon>Cyphellophora</taxon>
    </lineage>
</organism>
<dbReference type="InterPro" id="IPR008271">
    <property type="entry name" value="Ser/Thr_kinase_AS"/>
</dbReference>
<dbReference type="GeneID" id="28736594"/>
<protein>
    <submittedName>
        <fullName evidence="9">Eukaryotic translation initiation factor 2-alpha kinase 1</fullName>
    </submittedName>
</protein>
<keyword evidence="10" id="KW-1185">Reference proteome</keyword>
<name>A0A0N1H9U1_9EURO</name>
<feature type="compositionally biased region" description="Acidic residues" evidence="7">
    <location>
        <begin position="15"/>
        <end position="27"/>
    </location>
</feature>
<dbReference type="AlphaFoldDB" id="A0A0N1H9U1"/>
<keyword evidence="1" id="KW-0808">Transferase</keyword>
<feature type="binding site" evidence="6">
    <location>
        <position position="279"/>
    </location>
    <ligand>
        <name>ATP</name>
        <dbReference type="ChEBI" id="CHEBI:30616"/>
    </ligand>
</feature>